<keyword evidence="1" id="KW-0472">Membrane</keyword>
<dbReference type="Pfam" id="PF26243">
    <property type="entry name" value="DUF8056"/>
    <property type="match status" value="1"/>
</dbReference>
<comment type="caution">
    <text evidence="3">The sequence shown here is derived from an EMBL/GenBank/DDBJ whole genome shotgun (WGS) entry which is preliminary data.</text>
</comment>
<keyword evidence="1" id="KW-0812">Transmembrane</keyword>
<feature type="transmembrane region" description="Helical" evidence="1">
    <location>
        <begin position="104"/>
        <end position="127"/>
    </location>
</feature>
<feature type="transmembrane region" description="Helical" evidence="1">
    <location>
        <begin position="31"/>
        <end position="59"/>
    </location>
</feature>
<evidence type="ECO:0000259" key="2">
    <source>
        <dbReference type="Pfam" id="PF26243"/>
    </source>
</evidence>
<organism evidence="3 4">
    <name type="scientific">Halocatena pleomorpha</name>
    <dbReference type="NCBI Taxonomy" id="1785090"/>
    <lineage>
        <taxon>Archaea</taxon>
        <taxon>Methanobacteriati</taxon>
        <taxon>Methanobacteriota</taxon>
        <taxon>Stenosarchaea group</taxon>
        <taxon>Halobacteria</taxon>
        <taxon>Halobacteriales</taxon>
        <taxon>Natronomonadaceae</taxon>
        <taxon>Halocatena</taxon>
    </lineage>
</organism>
<dbReference type="OrthoDB" id="271552at2157"/>
<keyword evidence="1" id="KW-1133">Transmembrane helix</keyword>
<feature type="domain" description="DUF8056" evidence="2">
    <location>
        <begin position="7"/>
        <end position="172"/>
    </location>
</feature>
<evidence type="ECO:0000256" key="1">
    <source>
        <dbReference type="SAM" id="Phobius"/>
    </source>
</evidence>
<dbReference type="AlphaFoldDB" id="A0A3P3RGI0"/>
<dbReference type="EMBL" id="RRCH01000011">
    <property type="protein sequence ID" value="RRJ32009.1"/>
    <property type="molecule type" value="Genomic_DNA"/>
</dbReference>
<feature type="transmembrane region" description="Helical" evidence="1">
    <location>
        <begin position="156"/>
        <end position="174"/>
    </location>
</feature>
<name>A0A3P3RGI0_9EURY</name>
<feature type="transmembrane region" description="Helical" evidence="1">
    <location>
        <begin position="71"/>
        <end position="92"/>
    </location>
</feature>
<keyword evidence="4" id="KW-1185">Reference proteome</keyword>
<evidence type="ECO:0000313" key="3">
    <source>
        <dbReference type="EMBL" id="RRJ32009.1"/>
    </source>
</evidence>
<dbReference type="Proteomes" id="UP000282322">
    <property type="component" value="Unassembled WGS sequence"/>
</dbReference>
<accession>A0A3P3RGI0</accession>
<gene>
    <name evidence="3" type="ORF">EIK79_05625</name>
</gene>
<proteinExistence type="predicted"/>
<sequence length="175" mass="18340">MDTSTSETSYSGAITAVPYAFRASDSRLCKLYVLVGGLLTLGGTILFGLGTVALLSSIAGVPAGTFTFQPALYLLVWLFVIAPIIAPILLVARQHRVHDGTVDYDRWIALSGFLFLLALYGGALIAAPASQRGAVPSGIVGSIVQFLYGLPREAGLLPPLVAVLVMAAVHRLNAN</sequence>
<dbReference type="InterPro" id="IPR058369">
    <property type="entry name" value="DUF8056"/>
</dbReference>
<protein>
    <recommendedName>
        <fullName evidence="2">DUF8056 domain-containing protein</fullName>
    </recommendedName>
</protein>
<reference evidence="3 4" key="1">
    <citation type="submission" date="2018-11" db="EMBL/GenBank/DDBJ databases">
        <title>Taxonoimc description of Halomarina strain SPP-AMP-1.</title>
        <authorList>
            <person name="Pal Y."/>
            <person name="Srinivasana K."/>
            <person name="Verma A."/>
            <person name="Kumar P."/>
        </authorList>
    </citation>
    <scope>NUCLEOTIDE SEQUENCE [LARGE SCALE GENOMIC DNA]</scope>
    <source>
        <strain evidence="3 4">SPP-AMP-1</strain>
    </source>
</reference>
<evidence type="ECO:0000313" key="4">
    <source>
        <dbReference type="Proteomes" id="UP000282322"/>
    </source>
</evidence>
<dbReference type="RefSeq" id="WP_124954149.1">
    <property type="nucleotide sequence ID" value="NZ_RRCH01000011.1"/>
</dbReference>